<evidence type="ECO:0000256" key="1">
    <source>
        <dbReference type="ARBA" id="ARBA00023015"/>
    </source>
</evidence>
<organism evidence="6 7">
    <name type="scientific">Rhodococcus zopfii</name>
    <dbReference type="NCBI Taxonomy" id="43772"/>
    <lineage>
        <taxon>Bacteria</taxon>
        <taxon>Bacillati</taxon>
        <taxon>Actinomycetota</taxon>
        <taxon>Actinomycetes</taxon>
        <taxon>Mycobacteriales</taxon>
        <taxon>Nocardiaceae</taxon>
        <taxon>Rhodococcus</taxon>
    </lineage>
</organism>
<keyword evidence="7" id="KW-1185">Reference proteome</keyword>
<dbReference type="Gene3D" id="1.10.357.10">
    <property type="entry name" value="Tetracycline Repressor, domain 2"/>
    <property type="match status" value="1"/>
</dbReference>
<keyword evidence="1" id="KW-0805">Transcription regulation</keyword>
<dbReference type="PROSITE" id="PS50977">
    <property type="entry name" value="HTH_TETR_2"/>
    <property type="match status" value="1"/>
</dbReference>
<keyword evidence="3" id="KW-0804">Transcription</keyword>
<reference evidence="6 7" key="1">
    <citation type="submission" date="2019-10" db="EMBL/GenBank/DDBJ databases">
        <title>Draft Genome Assembly of Rhodococcus zopfii DSM44189.</title>
        <authorList>
            <person name="Sutton J.M."/>
            <person name="Akob D.M."/>
            <person name="Bushman T.J."/>
        </authorList>
    </citation>
    <scope>NUCLEOTIDE SEQUENCE [LARGE SCALE GENOMIC DNA]</scope>
    <source>
        <strain evidence="6 7">DSM 44189</strain>
    </source>
</reference>
<feature type="DNA-binding region" description="H-T-H motif" evidence="4">
    <location>
        <begin position="29"/>
        <end position="48"/>
    </location>
</feature>
<dbReference type="PANTHER" id="PTHR47506">
    <property type="entry name" value="TRANSCRIPTIONAL REGULATORY PROTEIN"/>
    <property type="match status" value="1"/>
</dbReference>
<dbReference type="RefSeq" id="WP_072813893.1">
    <property type="nucleotide sequence ID" value="NZ_JAHWLX010000065.1"/>
</dbReference>
<evidence type="ECO:0000256" key="2">
    <source>
        <dbReference type="ARBA" id="ARBA00023125"/>
    </source>
</evidence>
<dbReference type="InterPro" id="IPR009057">
    <property type="entry name" value="Homeodomain-like_sf"/>
</dbReference>
<keyword evidence="2 4" id="KW-0238">DNA-binding</keyword>
<comment type="caution">
    <text evidence="6">The sequence shown here is derived from an EMBL/GenBank/DDBJ whole genome shotgun (WGS) entry which is preliminary data.</text>
</comment>
<dbReference type="InterPro" id="IPR001647">
    <property type="entry name" value="HTH_TetR"/>
</dbReference>
<feature type="domain" description="HTH tetR-type" evidence="5">
    <location>
        <begin position="6"/>
        <end position="66"/>
    </location>
</feature>
<dbReference type="PANTHER" id="PTHR47506:SF1">
    <property type="entry name" value="HTH-TYPE TRANSCRIPTIONAL REGULATOR YJDC"/>
    <property type="match status" value="1"/>
</dbReference>
<sequence length="211" mass="22373">MARTRTYDLDGLLDAAERIAAESGAAAVTLRGLTDATGMSNGAIYHAFGSRLGVVGQAWLRAARRFLEIQREAVEAARADRAADAPAVEAVVAAADAPAVFAERHPTSARLVLTVRRTDLLGSSLPEDLARDLFGLDRELGELMADLATALWDRRDGAAVDVVHSCIVSLPTGLLLHTNRYRDPVARRRLAAAVRAVLALGPENSSPKGTA</sequence>
<dbReference type="Pfam" id="PF00440">
    <property type="entry name" value="TetR_N"/>
    <property type="match status" value="1"/>
</dbReference>
<dbReference type="EMBL" id="WBMO01000001">
    <property type="protein sequence ID" value="MDV2474432.1"/>
    <property type="molecule type" value="Genomic_DNA"/>
</dbReference>
<accession>A0ABU3WKB2</accession>
<gene>
    <name evidence="6" type="ORF">F8M49_01590</name>
</gene>
<dbReference type="Proteomes" id="UP001275440">
    <property type="component" value="Unassembled WGS sequence"/>
</dbReference>
<evidence type="ECO:0000256" key="4">
    <source>
        <dbReference type="PROSITE-ProRule" id="PRU00335"/>
    </source>
</evidence>
<proteinExistence type="predicted"/>
<evidence type="ECO:0000256" key="3">
    <source>
        <dbReference type="ARBA" id="ARBA00023163"/>
    </source>
</evidence>
<evidence type="ECO:0000259" key="5">
    <source>
        <dbReference type="PROSITE" id="PS50977"/>
    </source>
</evidence>
<dbReference type="SUPFAM" id="SSF46689">
    <property type="entry name" value="Homeodomain-like"/>
    <property type="match status" value="1"/>
</dbReference>
<protein>
    <submittedName>
        <fullName evidence="6">Helix-turn-helix transcriptional regulator</fullName>
    </submittedName>
</protein>
<evidence type="ECO:0000313" key="7">
    <source>
        <dbReference type="Proteomes" id="UP001275440"/>
    </source>
</evidence>
<name>A0ABU3WKB2_9NOCA</name>
<evidence type="ECO:0000313" key="6">
    <source>
        <dbReference type="EMBL" id="MDV2474432.1"/>
    </source>
</evidence>